<comment type="caution">
    <text evidence="1">The sequence shown here is derived from an EMBL/GenBank/DDBJ whole genome shotgun (WGS) entry which is preliminary data.</text>
</comment>
<reference evidence="2" key="1">
    <citation type="journal article" date="2023" name="G3 (Bethesda)">
        <title>Genome assembly and association tests identify interacting loci associated with vigor, precocity, and sex in interspecific pistachio rootstocks.</title>
        <authorList>
            <person name="Palmer W."/>
            <person name="Jacygrad E."/>
            <person name="Sagayaradj S."/>
            <person name="Cavanaugh K."/>
            <person name="Han R."/>
            <person name="Bertier L."/>
            <person name="Beede B."/>
            <person name="Kafkas S."/>
            <person name="Golino D."/>
            <person name="Preece J."/>
            <person name="Michelmore R."/>
        </authorList>
    </citation>
    <scope>NUCLEOTIDE SEQUENCE [LARGE SCALE GENOMIC DNA]</scope>
</reference>
<accession>A0ACC0YXA8</accession>
<evidence type="ECO:0000313" key="1">
    <source>
        <dbReference type="EMBL" id="KAJ0042378.1"/>
    </source>
</evidence>
<keyword evidence="2" id="KW-1185">Reference proteome</keyword>
<proteinExistence type="predicted"/>
<name>A0ACC0YXA8_9ROSI</name>
<organism evidence="1 2">
    <name type="scientific">Pistacia integerrima</name>
    <dbReference type="NCBI Taxonomy" id="434235"/>
    <lineage>
        <taxon>Eukaryota</taxon>
        <taxon>Viridiplantae</taxon>
        <taxon>Streptophyta</taxon>
        <taxon>Embryophyta</taxon>
        <taxon>Tracheophyta</taxon>
        <taxon>Spermatophyta</taxon>
        <taxon>Magnoliopsida</taxon>
        <taxon>eudicotyledons</taxon>
        <taxon>Gunneridae</taxon>
        <taxon>Pentapetalae</taxon>
        <taxon>rosids</taxon>
        <taxon>malvids</taxon>
        <taxon>Sapindales</taxon>
        <taxon>Anacardiaceae</taxon>
        <taxon>Pistacia</taxon>
    </lineage>
</organism>
<sequence>MEICSIYTNRDYPWEIYPLKELLHATNNFHNDNKIGEGGFGSVYWGRTRKGNEACNQIAVKRLKAMSAKAEMEFAIEVEILGRGAFDHIADPRLKGKFDRNQLKSTVMIAMTCTDSNPDNRPTMLEVVSWLKYGVRRTKEMTYVEDVNEEDEESDDNDTDFEGYRKEQANNLRRLAGF</sequence>
<gene>
    <name evidence="1" type="ORF">Pint_17332</name>
</gene>
<dbReference type="Proteomes" id="UP001163603">
    <property type="component" value="Chromosome 4"/>
</dbReference>
<dbReference type="EMBL" id="CM047739">
    <property type="protein sequence ID" value="KAJ0042378.1"/>
    <property type="molecule type" value="Genomic_DNA"/>
</dbReference>
<evidence type="ECO:0000313" key="2">
    <source>
        <dbReference type="Proteomes" id="UP001163603"/>
    </source>
</evidence>
<protein>
    <submittedName>
        <fullName evidence="1">Uncharacterized protein</fullName>
    </submittedName>
</protein>